<proteinExistence type="predicted"/>
<dbReference type="Proteomes" id="UP000789759">
    <property type="component" value="Unassembled WGS sequence"/>
</dbReference>
<keyword evidence="2" id="KW-1185">Reference proteome</keyword>
<reference evidence="1" key="1">
    <citation type="submission" date="2021-06" db="EMBL/GenBank/DDBJ databases">
        <authorList>
            <person name="Kallberg Y."/>
            <person name="Tangrot J."/>
            <person name="Rosling A."/>
        </authorList>
    </citation>
    <scope>NUCLEOTIDE SEQUENCE</scope>
    <source>
        <strain evidence="1">FL966</strain>
    </source>
</reference>
<evidence type="ECO:0000313" key="2">
    <source>
        <dbReference type="Proteomes" id="UP000789759"/>
    </source>
</evidence>
<sequence>MFYSLISDLLLIGLEQNKEYLKIICKDNIPGFLKVFSSFFVTFNLASNFLTLLLKSLTSDLSVEECILLELNFGKRCENNAAVVKSNRVDCVERMSVKGDEIDCVEKMSGCLVTNEGSRWLGLIALGLKGHILVALKALQIVKNV</sequence>
<dbReference type="EMBL" id="CAJVQA010009953">
    <property type="protein sequence ID" value="CAG8691554.1"/>
    <property type="molecule type" value="Genomic_DNA"/>
</dbReference>
<dbReference type="AlphaFoldDB" id="A0A9N9ES91"/>
<accession>A0A9N9ES91</accession>
<organism evidence="1 2">
    <name type="scientific">Cetraspora pellucida</name>
    <dbReference type="NCBI Taxonomy" id="1433469"/>
    <lineage>
        <taxon>Eukaryota</taxon>
        <taxon>Fungi</taxon>
        <taxon>Fungi incertae sedis</taxon>
        <taxon>Mucoromycota</taxon>
        <taxon>Glomeromycotina</taxon>
        <taxon>Glomeromycetes</taxon>
        <taxon>Diversisporales</taxon>
        <taxon>Gigasporaceae</taxon>
        <taxon>Cetraspora</taxon>
    </lineage>
</organism>
<name>A0A9N9ES91_9GLOM</name>
<evidence type="ECO:0000313" key="1">
    <source>
        <dbReference type="EMBL" id="CAG8691554.1"/>
    </source>
</evidence>
<protein>
    <submittedName>
        <fullName evidence="1">45_t:CDS:1</fullName>
    </submittedName>
</protein>
<comment type="caution">
    <text evidence="1">The sequence shown here is derived from an EMBL/GenBank/DDBJ whole genome shotgun (WGS) entry which is preliminary data.</text>
</comment>
<gene>
    <name evidence="1" type="ORF">CPELLU_LOCUS11325</name>
</gene>